<feature type="region of interest" description="Disordered" evidence="1">
    <location>
        <begin position="1"/>
        <end position="24"/>
    </location>
</feature>
<proteinExistence type="predicted"/>
<sequence length="105" mass="12572">MEATAAAEHVPLGTKNLYQDTRNTSSHWRQEDRIMHPLTERQFRNRFRVGDRVRMQLRTRTSKIYITLNVVQITNYTTAKQWLHSYNSDDTFKRVPFTHILVLRP</sequence>
<name>A0A6C0K5Q8_9ZZZZ</name>
<dbReference type="AlphaFoldDB" id="A0A6C0K5Q8"/>
<evidence type="ECO:0000313" key="2">
    <source>
        <dbReference type="EMBL" id="QHU12130.1"/>
    </source>
</evidence>
<dbReference type="EMBL" id="MN740798">
    <property type="protein sequence ID" value="QHU12130.1"/>
    <property type="molecule type" value="Genomic_DNA"/>
</dbReference>
<accession>A0A6C0K5Q8</accession>
<reference evidence="2" key="1">
    <citation type="journal article" date="2020" name="Nature">
        <title>Giant virus diversity and host interactions through global metagenomics.</title>
        <authorList>
            <person name="Schulz F."/>
            <person name="Roux S."/>
            <person name="Paez-Espino D."/>
            <person name="Jungbluth S."/>
            <person name="Walsh D.A."/>
            <person name="Denef V.J."/>
            <person name="McMahon K.D."/>
            <person name="Konstantinidis K.T."/>
            <person name="Eloe-Fadrosh E.A."/>
            <person name="Kyrpides N.C."/>
            <person name="Woyke T."/>
        </authorList>
    </citation>
    <scope>NUCLEOTIDE SEQUENCE</scope>
    <source>
        <strain evidence="2">GVMAG-S-1101171-110</strain>
    </source>
</reference>
<organism evidence="2">
    <name type="scientific">viral metagenome</name>
    <dbReference type="NCBI Taxonomy" id="1070528"/>
    <lineage>
        <taxon>unclassified sequences</taxon>
        <taxon>metagenomes</taxon>
        <taxon>organismal metagenomes</taxon>
    </lineage>
</organism>
<protein>
    <submittedName>
        <fullName evidence="2">Uncharacterized protein</fullName>
    </submittedName>
</protein>
<evidence type="ECO:0000256" key="1">
    <source>
        <dbReference type="SAM" id="MobiDB-lite"/>
    </source>
</evidence>